<name>A0A2X0KIT0_9BASI</name>
<gene>
    <name evidence="1" type="ORF">BZ3500_MVSOF-1268-A1-R1_CHR1-3G02329</name>
</gene>
<dbReference type="EMBL" id="FMWP01000014">
    <property type="protein sequence ID" value="SCZ90866.1"/>
    <property type="molecule type" value="Genomic_DNA"/>
</dbReference>
<dbReference type="AlphaFoldDB" id="A0A2X0KIT0"/>
<dbReference type="STRING" id="289078.A0A2X0KIT0"/>
<reference evidence="2" key="1">
    <citation type="submission" date="2016-10" db="EMBL/GenBank/DDBJ databases">
        <authorList>
            <person name="Jeantristanb JTB J.-T."/>
            <person name="Ricardo R."/>
        </authorList>
    </citation>
    <scope>NUCLEOTIDE SEQUENCE [LARGE SCALE GENOMIC DNA]</scope>
</reference>
<evidence type="ECO:0000313" key="1">
    <source>
        <dbReference type="EMBL" id="SCZ90866.1"/>
    </source>
</evidence>
<dbReference type="Proteomes" id="UP000249723">
    <property type="component" value="Unassembled WGS sequence"/>
</dbReference>
<proteinExistence type="predicted"/>
<accession>A0A2X0KIT0</accession>
<evidence type="ECO:0000313" key="2">
    <source>
        <dbReference type="Proteomes" id="UP000249723"/>
    </source>
</evidence>
<protein>
    <submittedName>
        <fullName evidence="1">BZ3500_MvSof-1268-A1-R1_Chr1-3g02329 protein</fullName>
    </submittedName>
</protein>
<organism evidence="1 2">
    <name type="scientific">Microbotryum saponariae</name>
    <dbReference type="NCBI Taxonomy" id="289078"/>
    <lineage>
        <taxon>Eukaryota</taxon>
        <taxon>Fungi</taxon>
        <taxon>Dikarya</taxon>
        <taxon>Basidiomycota</taxon>
        <taxon>Pucciniomycotina</taxon>
        <taxon>Microbotryomycetes</taxon>
        <taxon>Microbotryales</taxon>
        <taxon>Microbotryaceae</taxon>
        <taxon>Microbotryum</taxon>
    </lineage>
</organism>
<sequence length="66" mass="6972">MAAAACRSIATATEFQTVTSFRERTIIQAQTQLVFDPSGVGITTVLSINRAGNTVSVRSRITGVTV</sequence>
<keyword evidence="2" id="KW-1185">Reference proteome</keyword>